<comment type="caution">
    <text evidence="1">The sequence shown here is derived from an EMBL/GenBank/DDBJ whole genome shotgun (WGS) entry which is preliminary data.</text>
</comment>
<organism evidence="1 2">
    <name type="scientific">Thraustotheca clavata</name>
    <dbReference type="NCBI Taxonomy" id="74557"/>
    <lineage>
        <taxon>Eukaryota</taxon>
        <taxon>Sar</taxon>
        <taxon>Stramenopiles</taxon>
        <taxon>Oomycota</taxon>
        <taxon>Saprolegniomycetes</taxon>
        <taxon>Saprolegniales</taxon>
        <taxon>Achlyaceae</taxon>
        <taxon>Thraustotheca</taxon>
    </lineage>
</organism>
<dbReference type="Proteomes" id="UP000243217">
    <property type="component" value="Unassembled WGS sequence"/>
</dbReference>
<accession>A0A1W0A5A7</accession>
<name>A0A1W0A5A7_9STRA</name>
<reference evidence="1 2" key="1">
    <citation type="journal article" date="2014" name="Genome Biol. Evol.">
        <title>The secreted proteins of Achlya hypogyna and Thraustotheca clavata identify the ancestral oomycete secretome and reveal gene acquisitions by horizontal gene transfer.</title>
        <authorList>
            <person name="Misner I."/>
            <person name="Blouin N."/>
            <person name="Leonard G."/>
            <person name="Richards T.A."/>
            <person name="Lane C.E."/>
        </authorList>
    </citation>
    <scope>NUCLEOTIDE SEQUENCE [LARGE SCALE GENOMIC DNA]</scope>
    <source>
        <strain evidence="1 2">ATCC 34112</strain>
    </source>
</reference>
<dbReference type="EMBL" id="JNBS01000459">
    <property type="protein sequence ID" value="OQS05408.1"/>
    <property type="molecule type" value="Genomic_DNA"/>
</dbReference>
<evidence type="ECO:0000313" key="1">
    <source>
        <dbReference type="EMBL" id="OQS05408.1"/>
    </source>
</evidence>
<sequence>MKVHIAPAKHRTLPSTSDLLQRPKVQNSSLYFYEAEQDVELLRQPIRVVEESQFTFSGLAGAVFYSNRARNTVKNYGIGLIKASSTSLVELGLLFGQPSSVSGIWVATGPNNKTLLYFAAQLSRGTVQ</sequence>
<proteinExistence type="predicted"/>
<dbReference type="AlphaFoldDB" id="A0A1W0A5A7"/>
<dbReference type="OrthoDB" id="69698at2759"/>
<gene>
    <name evidence="1" type="ORF">THRCLA_20635</name>
</gene>
<keyword evidence="2" id="KW-1185">Reference proteome</keyword>
<protein>
    <submittedName>
        <fullName evidence="1">Uncharacterized protein</fullName>
    </submittedName>
</protein>
<evidence type="ECO:0000313" key="2">
    <source>
        <dbReference type="Proteomes" id="UP000243217"/>
    </source>
</evidence>